<organism evidence="2">
    <name type="scientific">marine sediment metagenome</name>
    <dbReference type="NCBI Taxonomy" id="412755"/>
    <lineage>
        <taxon>unclassified sequences</taxon>
        <taxon>metagenomes</taxon>
        <taxon>ecological metagenomes</taxon>
    </lineage>
</organism>
<protein>
    <recommendedName>
        <fullName evidence="3">Resolvase HTH domain-containing protein</fullName>
    </recommendedName>
</protein>
<feature type="non-terminal residue" evidence="2">
    <location>
        <position position="1"/>
    </location>
</feature>
<reference evidence="2" key="1">
    <citation type="journal article" date="2014" name="Front. Microbiol.">
        <title>High frequency of phylogenetically diverse reductive dehalogenase-homologous genes in deep subseafloor sedimentary metagenomes.</title>
        <authorList>
            <person name="Kawai M."/>
            <person name="Futagami T."/>
            <person name="Toyoda A."/>
            <person name="Takaki Y."/>
            <person name="Nishi S."/>
            <person name="Hori S."/>
            <person name="Arai W."/>
            <person name="Tsubouchi T."/>
            <person name="Morono Y."/>
            <person name="Uchiyama I."/>
            <person name="Ito T."/>
            <person name="Fujiyama A."/>
            <person name="Inagaki F."/>
            <person name="Takami H."/>
        </authorList>
    </citation>
    <scope>NUCLEOTIDE SEQUENCE</scope>
    <source>
        <strain evidence="2">Expedition CK06-06</strain>
    </source>
</reference>
<dbReference type="Gene3D" id="1.10.10.10">
    <property type="entry name" value="Winged helix-like DNA-binding domain superfamily/Winged helix DNA-binding domain"/>
    <property type="match status" value="1"/>
</dbReference>
<dbReference type="Pfam" id="PF13384">
    <property type="entry name" value="HTH_23"/>
    <property type="match status" value="1"/>
</dbReference>
<dbReference type="EMBL" id="BARS01029205">
    <property type="protein sequence ID" value="GAG01901.1"/>
    <property type="molecule type" value="Genomic_DNA"/>
</dbReference>
<evidence type="ECO:0008006" key="3">
    <source>
        <dbReference type="Google" id="ProtNLM"/>
    </source>
</evidence>
<evidence type="ECO:0000256" key="1">
    <source>
        <dbReference type="SAM" id="MobiDB-lite"/>
    </source>
</evidence>
<proteinExistence type="predicted"/>
<evidence type="ECO:0000313" key="2">
    <source>
        <dbReference type="EMBL" id="GAG01901.1"/>
    </source>
</evidence>
<dbReference type="InterPro" id="IPR036388">
    <property type="entry name" value="WH-like_DNA-bd_sf"/>
</dbReference>
<accession>X0VMW9</accession>
<comment type="caution">
    <text evidence="2">The sequence shown here is derived from an EMBL/GenBank/DDBJ whole genome shotgun (WGS) entry which is preliminary data.</text>
</comment>
<gene>
    <name evidence="2" type="ORF">S01H1_45676</name>
</gene>
<dbReference type="AlphaFoldDB" id="X0VMW9"/>
<sequence length="61" mass="6998">SGHQGRVEVPAKELSREEKKKRAQKLHDFYHHSYGEISRELGAAKTTVYRWVNENNEGGTS</sequence>
<name>X0VMW9_9ZZZZ</name>
<feature type="region of interest" description="Disordered" evidence="1">
    <location>
        <begin position="1"/>
        <end position="21"/>
    </location>
</feature>